<evidence type="ECO:0000256" key="1">
    <source>
        <dbReference type="ARBA" id="ARBA00003675"/>
    </source>
</evidence>
<feature type="compositionally biased region" description="Gly residues" evidence="9">
    <location>
        <begin position="123"/>
        <end position="151"/>
    </location>
</feature>
<feature type="region of interest" description="Disordered" evidence="9">
    <location>
        <begin position="1"/>
        <end position="212"/>
    </location>
</feature>
<accession>M7TYF1</accession>
<dbReference type="eggNOG" id="KOG4100">
    <property type="taxonomic scope" value="Eukaryota"/>
</dbReference>
<dbReference type="GO" id="GO:0006105">
    <property type="term" value="P:succinate metabolic process"/>
    <property type="evidence" value="ECO:0007669"/>
    <property type="project" value="TreeGrafter"/>
</dbReference>
<evidence type="ECO:0000256" key="9">
    <source>
        <dbReference type="SAM" id="MobiDB-lite"/>
    </source>
</evidence>
<evidence type="ECO:0000313" key="11">
    <source>
        <dbReference type="Proteomes" id="UP000012174"/>
    </source>
</evidence>
<proteinExistence type="inferred from homology"/>
<dbReference type="InterPro" id="IPR008381">
    <property type="entry name" value="SDHAF3/Sdh7"/>
</dbReference>
<comment type="similarity">
    <text evidence="3 8">Belongs to the complex I LYR family. SDHAF3 subfamily.</text>
</comment>
<dbReference type="eggNOG" id="KOG3065">
    <property type="taxonomic scope" value="Eukaryota"/>
</dbReference>
<dbReference type="SUPFAM" id="SSF58038">
    <property type="entry name" value="SNARE fusion complex"/>
    <property type="match status" value="2"/>
</dbReference>
<dbReference type="GO" id="GO:0005758">
    <property type="term" value="C:mitochondrial intermembrane space"/>
    <property type="evidence" value="ECO:0007669"/>
    <property type="project" value="TreeGrafter"/>
</dbReference>
<keyword evidence="11" id="KW-1185">Reference proteome</keyword>
<reference evidence="11" key="1">
    <citation type="journal article" date="2013" name="Genome Announc.">
        <title>Draft genome sequence of the grapevine dieback fungus Eutypa lata UCR-EL1.</title>
        <authorList>
            <person name="Blanco-Ulate B."/>
            <person name="Rolshausen P.E."/>
            <person name="Cantu D."/>
        </authorList>
    </citation>
    <scope>NUCLEOTIDE SEQUENCE [LARGE SCALE GENOMIC DNA]</scope>
    <source>
        <strain evidence="11">UCR-EL1</strain>
    </source>
</reference>
<keyword evidence="7 8" id="KW-0143">Chaperone</keyword>
<feature type="compositionally biased region" description="Acidic residues" evidence="9">
    <location>
        <begin position="372"/>
        <end position="381"/>
    </location>
</feature>
<evidence type="ECO:0000313" key="10">
    <source>
        <dbReference type="EMBL" id="EMR71705.1"/>
    </source>
</evidence>
<dbReference type="EMBL" id="KB705597">
    <property type="protein sequence ID" value="EMR71705.1"/>
    <property type="molecule type" value="Genomic_DNA"/>
</dbReference>
<dbReference type="OMA" id="TNQRMER"/>
<dbReference type="HOGENOM" id="CLU_020823_2_0_1"/>
<dbReference type="CDD" id="cd15886">
    <property type="entry name" value="SNARE_SEC9N"/>
    <property type="match status" value="1"/>
</dbReference>
<evidence type="ECO:0000256" key="3">
    <source>
        <dbReference type="ARBA" id="ARBA00006020"/>
    </source>
</evidence>
<dbReference type="Gene3D" id="1.20.5.110">
    <property type="match status" value="2"/>
</dbReference>
<feature type="region of interest" description="Disordered" evidence="9">
    <location>
        <begin position="330"/>
        <end position="387"/>
    </location>
</feature>
<dbReference type="OrthoDB" id="18679at2759"/>
<evidence type="ECO:0000256" key="2">
    <source>
        <dbReference type="ARBA" id="ARBA00004305"/>
    </source>
</evidence>
<sequence>MKKFGFGKKRSDGEEDPNRSALFGSKKGSPAPQSDNPYAQSQPGSDPYMNDANQKYKTPYQQARAHITNPQAAGGPSQQGGGYGAPPLHRNPSGASAVTAPPPYSETQQAPGGYGNDRFGTSSGYGGSKYSGAGGSSGPGPRGPGGYGGFGRTNSNDTDADRDALFSGVQQRQNQQPAGPQAGGYGSTGPDAGPSGYGGYGEQREMTEQEKEDLEIRNIRQETKNVRDASLASTENSLRTLENTLGGGTETYARLARQNEMLHNTNQHLDKATIANRLAKEKTAELKTLNRSMFAVHVNNPFTSKARKAEEDAKFLAQHREDRETRLATRQEKFSQNARMESSFKELSEQQRAVPASFSRANRADRYKYMDEDNSEDEDEKNAEAEKEDRIAFNQDRMLGLTKQLNTLARGLGDEIGHSNKIIDEIGSKSDRLDDGLAQRTPTATAGNALRPAPMAILPPIPLYRRILRAHRKHLPVKMRLLGDEYVKAEFHAHKDIDNPAHLIGFLTEWQLYAQKVEGDAWVGDKLDPTKVAKMSDQQIGQLYELMQAIKKDEDNGD</sequence>
<comment type="subunit">
    <text evidence="4 8">Interacts with the iron-sulfur protein subunit within the SDH catalytic dimer.</text>
</comment>
<dbReference type="Pfam" id="PF13233">
    <property type="entry name" value="Complex1_LYR_2"/>
    <property type="match status" value="1"/>
</dbReference>
<feature type="compositionally biased region" description="Basic and acidic residues" evidence="9">
    <location>
        <begin position="362"/>
        <end position="371"/>
    </location>
</feature>
<feature type="compositionally biased region" description="Basic and acidic residues" evidence="9">
    <location>
        <begin position="9"/>
        <end position="18"/>
    </location>
</feature>
<keyword evidence="6 8" id="KW-0496">Mitochondrion</keyword>
<evidence type="ECO:0000256" key="5">
    <source>
        <dbReference type="ARBA" id="ARBA00022946"/>
    </source>
</evidence>
<feature type="compositionally biased region" description="Polar residues" evidence="9">
    <location>
        <begin position="31"/>
        <end position="44"/>
    </location>
</feature>
<dbReference type="Proteomes" id="UP000012174">
    <property type="component" value="Unassembled WGS sequence"/>
</dbReference>
<dbReference type="KEGG" id="ela:UCREL1_1260"/>
<dbReference type="PANTHER" id="PTHR13137">
    <property type="entry name" value="DC11 ACN9 HOMOLOG"/>
    <property type="match status" value="1"/>
</dbReference>
<evidence type="ECO:0000256" key="7">
    <source>
        <dbReference type="ARBA" id="ARBA00023186"/>
    </source>
</evidence>
<evidence type="ECO:0000256" key="8">
    <source>
        <dbReference type="RuleBase" id="RU368039"/>
    </source>
</evidence>
<keyword evidence="5" id="KW-0809">Transit peptide</keyword>
<feature type="compositionally biased region" description="Polar residues" evidence="9">
    <location>
        <begin position="51"/>
        <end position="61"/>
    </location>
</feature>
<dbReference type="GO" id="GO:0034553">
    <property type="term" value="P:mitochondrial respiratory chain complex II assembly"/>
    <property type="evidence" value="ECO:0007669"/>
    <property type="project" value="UniProtKB-UniRule"/>
</dbReference>
<name>M7TYF1_EUTLA</name>
<dbReference type="CDD" id="cd20270">
    <property type="entry name" value="Complex1_LYR_SDHAF3_LYRM10"/>
    <property type="match status" value="1"/>
</dbReference>
<gene>
    <name evidence="10" type="ORF">UCREL1_1260</name>
</gene>
<dbReference type="AlphaFoldDB" id="M7TYF1"/>
<evidence type="ECO:0000256" key="6">
    <source>
        <dbReference type="ARBA" id="ARBA00023128"/>
    </source>
</evidence>
<comment type="function">
    <text evidence="1 8">Plays an essential role in the assembly of succinate dehydrogenase (SDH), an enzyme complex (also referred to as respiratory complex II) that is a component of both the tricarboxylic acid (TCA) cycle and the mitochondrial electron transport chain, and which couples the oxidation of succinate to fumarate with the reduction of ubiquinone (coenzyme Q) to ubiquinol. Promotes maturation of the iron-sulfur protein subunit of the SDH catalytic dimer, protecting it from the deleterious effects of oxidants. May act together with SDHAF1.</text>
</comment>
<feature type="compositionally biased region" description="Low complexity" evidence="9">
    <location>
        <begin position="168"/>
        <end position="180"/>
    </location>
</feature>
<dbReference type="PANTHER" id="PTHR13137:SF6">
    <property type="entry name" value="SUCCINATE DEHYDROGENASE ASSEMBLY FACTOR 3, MITOCHONDRIAL"/>
    <property type="match status" value="1"/>
</dbReference>
<comment type="subcellular location">
    <subcellularLocation>
        <location evidence="2 8">Mitochondrion matrix</location>
    </subcellularLocation>
</comment>
<feature type="compositionally biased region" description="Basic and acidic residues" evidence="9">
    <location>
        <begin position="202"/>
        <end position="212"/>
    </location>
</feature>
<dbReference type="STRING" id="1287681.M7TYF1"/>
<evidence type="ECO:0000256" key="4">
    <source>
        <dbReference type="ARBA" id="ARBA00011273"/>
    </source>
</evidence>
<protein>
    <recommendedName>
        <fullName evidence="8">Succinate dehydrogenase assembly factor 3</fullName>
        <shortName evidence="8">SDH assembly factor 3</shortName>
        <shortName evidence="8">SDHAF3</shortName>
    </recommendedName>
</protein>
<organism evidence="10 11">
    <name type="scientific">Eutypa lata (strain UCR-EL1)</name>
    <name type="common">Grapevine dieback disease fungus</name>
    <name type="synonym">Eutypa armeniacae</name>
    <dbReference type="NCBI Taxonomy" id="1287681"/>
    <lineage>
        <taxon>Eukaryota</taxon>
        <taxon>Fungi</taxon>
        <taxon>Dikarya</taxon>
        <taxon>Ascomycota</taxon>
        <taxon>Pezizomycotina</taxon>
        <taxon>Sordariomycetes</taxon>
        <taxon>Xylariomycetidae</taxon>
        <taxon>Xylariales</taxon>
        <taxon>Diatrypaceae</taxon>
        <taxon>Eutypa</taxon>
    </lineage>
</organism>
<dbReference type="GO" id="GO:0005759">
    <property type="term" value="C:mitochondrial matrix"/>
    <property type="evidence" value="ECO:0007669"/>
    <property type="project" value="UniProtKB-SubCell"/>
</dbReference>